<dbReference type="EMBL" id="BAZW01000049">
    <property type="protein sequence ID" value="GAO31483.1"/>
    <property type="molecule type" value="Genomic_DNA"/>
</dbReference>
<reference evidence="2 3" key="1">
    <citation type="journal article" date="2015" name="Microbes Environ.">
        <title>Distribution and evolution of nitrogen fixation genes in the phylum bacteroidetes.</title>
        <authorList>
            <person name="Inoue J."/>
            <person name="Oshima K."/>
            <person name="Suda W."/>
            <person name="Sakamoto M."/>
            <person name="Iino T."/>
            <person name="Noda S."/>
            <person name="Hongoh Y."/>
            <person name="Hattori M."/>
            <person name="Ohkuma M."/>
        </authorList>
    </citation>
    <scope>NUCLEOTIDE SEQUENCE [LARGE SCALE GENOMIC DNA]</scope>
    <source>
        <strain evidence="2">JCM 15548</strain>
    </source>
</reference>
<dbReference type="OrthoDB" id="9799278at2"/>
<dbReference type="RefSeq" id="WP_062127630.1">
    <property type="nucleotide sequence ID" value="NZ_BAZW01000049.1"/>
</dbReference>
<accession>A0A0E9M1P4</accession>
<dbReference type="InterPro" id="IPR007345">
    <property type="entry name" value="Polysacch_pyruvyl_Trfase"/>
</dbReference>
<dbReference type="STRING" id="1236989.JCM15548_13847"/>
<gene>
    <name evidence="2" type="ORF">JCM15548_13847</name>
</gene>
<dbReference type="Proteomes" id="UP000032900">
    <property type="component" value="Unassembled WGS sequence"/>
</dbReference>
<name>A0A0E9M1P4_9BACT</name>
<keyword evidence="3" id="KW-1185">Reference proteome</keyword>
<organism evidence="2 3">
    <name type="scientific">Geofilum rubicundum JCM 15548</name>
    <dbReference type="NCBI Taxonomy" id="1236989"/>
    <lineage>
        <taxon>Bacteria</taxon>
        <taxon>Pseudomonadati</taxon>
        <taxon>Bacteroidota</taxon>
        <taxon>Bacteroidia</taxon>
        <taxon>Marinilabiliales</taxon>
        <taxon>Marinilabiliaceae</taxon>
        <taxon>Geofilum</taxon>
    </lineage>
</organism>
<protein>
    <recommendedName>
        <fullName evidence="1">Polysaccharide pyruvyl transferase domain-containing protein</fullName>
    </recommendedName>
</protein>
<dbReference type="Pfam" id="PF04230">
    <property type="entry name" value="PS_pyruv_trans"/>
    <property type="match status" value="1"/>
</dbReference>
<feature type="domain" description="Polysaccharide pyruvyl transferase" evidence="1">
    <location>
        <begin position="24"/>
        <end position="308"/>
    </location>
</feature>
<evidence type="ECO:0000259" key="1">
    <source>
        <dbReference type="Pfam" id="PF04230"/>
    </source>
</evidence>
<sequence>MKRIGILTYFTDIPYFNDVNPGMNLQAYSVLKALSNQYPNSQVEFIRYHSWWAEWRPYISGMTFDSLLQDIKQFWKYYRFSSKFPRSKRALVTKSRNKAFKFFNSLNYDAIYVGSDTLLELFRFDSNEVSPYWLNGEVIGKKFLLAASARETSIGGLSLNQIRLLKESVLSFDRLGVRDASTFSLVQNFLPQDDPRLEIVPDPTFSLEIDYAPAQVYLKKRQIQELEKPIVCFHLVKTNLFAHQLADVFRKDGYMVVSLRPAPYADIVLKDLSPLEFAGIFKYFDFVITHRFHDSVFCLKNLCPFLLFLPSPSYSNENGDSKQSFLMESFGLKDENFIEDINVLSPLEIREYAKRATLNFEAKKQIIEQKLHDLGDDFCNYLKITASLID</sequence>
<evidence type="ECO:0000313" key="3">
    <source>
        <dbReference type="Proteomes" id="UP000032900"/>
    </source>
</evidence>
<proteinExistence type="predicted"/>
<evidence type="ECO:0000313" key="2">
    <source>
        <dbReference type="EMBL" id="GAO31483.1"/>
    </source>
</evidence>
<comment type="caution">
    <text evidence="2">The sequence shown here is derived from an EMBL/GenBank/DDBJ whole genome shotgun (WGS) entry which is preliminary data.</text>
</comment>
<dbReference type="AlphaFoldDB" id="A0A0E9M1P4"/>